<dbReference type="Proteomes" id="UP000194360">
    <property type="component" value="Unassembled WGS sequence"/>
</dbReference>
<reference evidence="2 3" key="1">
    <citation type="submission" date="2016-09" db="EMBL/GenBank/DDBJ databases">
        <title>Pseudonocardia autotrophica DSM535, a candidate organism with high potential of specific P450 cytochromes.</title>
        <authorList>
            <person name="Grumaz C."/>
            <person name="Vainshtein Y."/>
            <person name="Kirstahler P."/>
            <person name="Sohn K."/>
        </authorList>
    </citation>
    <scope>NUCLEOTIDE SEQUENCE [LARGE SCALE GENOMIC DNA]</scope>
    <source>
        <strain evidence="2 3">DSM 535</strain>
    </source>
</reference>
<dbReference type="InterPro" id="IPR029068">
    <property type="entry name" value="Glyas_Bleomycin-R_OHBP_Dase"/>
</dbReference>
<feature type="domain" description="VOC" evidence="1">
    <location>
        <begin position="4"/>
        <end position="123"/>
    </location>
</feature>
<dbReference type="Gene3D" id="3.30.720.110">
    <property type="match status" value="1"/>
</dbReference>
<dbReference type="PROSITE" id="PS51819">
    <property type="entry name" value="VOC"/>
    <property type="match status" value="1"/>
</dbReference>
<dbReference type="PANTHER" id="PTHR34109">
    <property type="entry name" value="BNAUNNG04460D PROTEIN-RELATED"/>
    <property type="match status" value="1"/>
</dbReference>
<accession>A0A1Y2N9K1</accession>
<comment type="caution">
    <text evidence="2">The sequence shown here is derived from an EMBL/GenBank/DDBJ whole genome shotgun (WGS) entry which is preliminary data.</text>
</comment>
<dbReference type="Pfam" id="PF00903">
    <property type="entry name" value="Glyoxalase"/>
    <property type="match status" value="1"/>
</dbReference>
<organism evidence="2 3">
    <name type="scientific">Pseudonocardia autotrophica</name>
    <name type="common">Amycolata autotrophica</name>
    <name type="synonym">Nocardia autotrophica</name>
    <dbReference type="NCBI Taxonomy" id="2074"/>
    <lineage>
        <taxon>Bacteria</taxon>
        <taxon>Bacillati</taxon>
        <taxon>Actinomycetota</taxon>
        <taxon>Actinomycetes</taxon>
        <taxon>Pseudonocardiales</taxon>
        <taxon>Pseudonocardiaceae</taxon>
        <taxon>Pseudonocardia</taxon>
    </lineage>
</organism>
<protein>
    <submittedName>
        <fullName evidence="2">Glyoxalase-like domain protein</fullName>
    </submittedName>
</protein>
<keyword evidence="3" id="KW-1185">Reference proteome</keyword>
<evidence type="ECO:0000259" key="1">
    <source>
        <dbReference type="PROSITE" id="PS51819"/>
    </source>
</evidence>
<sequence length="141" mass="14952">MTVEQLHPRLVVSDADAAISFYAAAFGAELLERYTDGSGRVVHALLRAGPAVWAVKDADDVDQAPTGAGAVILALYVDDPDAVAAAMVTGGGRVVFEVADHSYGDRAGRIADPYGHVWMVAARNEELDPEQIQQRTATAYP</sequence>
<dbReference type="CDD" id="cd07246">
    <property type="entry name" value="VOC_like"/>
    <property type="match status" value="1"/>
</dbReference>
<dbReference type="SUPFAM" id="SSF54593">
    <property type="entry name" value="Glyoxalase/Bleomycin resistance protein/Dihydroxybiphenyl dioxygenase"/>
    <property type="match status" value="1"/>
</dbReference>
<dbReference type="STRING" id="2074.BG845_00010"/>
<dbReference type="PANTHER" id="PTHR34109:SF1">
    <property type="entry name" value="VOC DOMAIN-CONTAINING PROTEIN"/>
    <property type="match status" value="1"/>
</dbReference>
<evidence type="ECO:0000313" key="3">
    <source>
        <dbReference type="Proteomes" id="UP000194360"/>
    </source>
</evidence>
<gene>
    <name evidence="2" type="ORF">BG845_00010</name>
</gene>
<dbReference type="EMBL" id="MIGB01000001">
    <property type="protein sequence ID" value="OSY43891.1"/>
    <property type="molecule type" value="Genomic_DNA"/>
</dbReference>
<proteinExistence type="predicted"/>
<evidence type="ECO:0000313" key="2">
    <source>
        <dbReference type="EMBL" id="OSY43891.1"/>
    </source>
</evidence>
<dbReference type="Gene3D" id="3.30.720.120">
    <property type="match status" value="1"/>
</dbReference>
<dbReference type="InterPro" id="IPR004360">
    <property type="entry name" value="Glyas_Fos-R_dOase_dom"/>
</dbReference>
<dbReference type="InterPro" id="IPR037523">
    <property type="entry name" value="VOC_core"/>
</dbReference>
<dbReference type="RefSeq" id="WP_166665873.1">
    <property type="nucleotide sequence ID" value="NZ_AP018920.1"/>
</dbReference>
<name>A0A1Y2N9K1_PSEAH</name>
<dbReference type="AlphaFoldDB" id="A0A1Y2N9K1"/>